<evidence type="ECO:0000256" key="4">
    <source>
        <dbReference type="SAM" id="SignalP"/>
    </source>
</evidence>
<evidence type="ECO:0000256" key="1">
    <source>
        <dbReference type="ARBA" id="ARBA00004613"/>
    </source>
</evidence>
<keyword evidence="2" id="KW-0964">Secreted</keyword>
<name>A0ABU9KZ70_9FLAO</name>
<dbReference type="InterPro" id="IPR012334">
    <property type="entry name" value="Pectin_lyas_fold"/>
</dbReference>
<dbReference type="InterPro" id="IPR011050">
    <property type="entry name" value="Pectin_lyase_fold/virulence"/>
</dbReference>
<evidence type="ECO:0000256" key="3">
    <source>
        <dbReference type="ARBA" id="ARBA00022729"/>
    </source>
</evidence>
<evidence type="ECO:0000313" key="6">
    <source>
        <dbReference type="EMBL" id="MEL4455494.1"/>
    </source>
</evidence>
<evidence type="ECO:0000313" key="7">
    <source>
        <dbReference type="Proteomes" id="UP001474120"/>
    </source>
</evidence>
<dbReference type="InterPro" id="IPR059226">
    <property type="entry name" value="Choice_anch_Q_dom"/>
</dbReference>
<dbReference type="RefSeq" id="WP_342159331.1">
    <property type="nucleotide sequence ID" value="NZ_JBCDNA010000001.1"/>
</dbReference>
<dbReference type="Pfam" id="PF18962">
    <property type="entry name" value="Por_Secre_tail"/>
    <property type="match status" value="1"/>
</dbReference>
<protein>
    <submittedName>
        <fullName evidence="6">T9SS type A sorting domain-containing protein</fullName>
    </submittedName>
</protein>
<feature type="chain" id="PRO_5045334298" evidence="4">
    <location>
        <begin position="20"/>
        <end position="859"/>
    </location>
</feature>
<evidence type="ECO:0000256" key="2">
    <source>
        <dbReference type="ARBA" id="ARBA00022525"/>
    </source>
</evidence>
<dbReference type="NCBIfam" id="TIGR04183">
    <property type="entry name" value="Por_Secre_tail"/>
    <property type="match status" value="1"/>
</dbReference>
<organism evidence="6 7">
    <name type="scientific">Lutimonas vermicola</name>
    <dbReference type="NCBI Taxonomy" id="414288"/>
    <lineage>
        <taxon>Bacteria</taxon>
        <taxon>Pseudomonadati</taxon>
        <taxon>Bacteroidota</taxon>
        <taxon>Flavobacteriia</taxon>
        <taxon>Flavobacteriales</taxon>
        <taxon>Flavobacteriaceae</taxon>
        <taxon>Lutimonas</taxon>
    </lineage>
</organism>
<dbReference type="PANTHER" id="PTHR40088:SF2">
    <property type="entry name" value="SECRETED SUGAR HYDROLASE"/>
    <property type="match status" value="1"/>
</dbReference>
<dbReference type="Gene3D" id="2.160.20.10">
    <property type="entry name" value="Single-stranded right-handed beta-helix, Pectin lyase-like"/>
    <property type="match status" value="1"/>
</dbReference>
<keyword evidence="3 4" id="KW-0732">Signal</keyword>
<dbReference type="InterPro" id="IPR052052">
    <property type="entry name" value="Polysaccharide_Lyase_9"/>
</dbReference>
<keyword evidence="7" id="KW-1185">Reference proteome</keyword>
<dbReference type="InterPro" id="IPR026444">
    <property type="entry name" value="Secre_tail"/>
</dbReference>
<dbReference type="Proteomes" id="UP001474120">
    <property type="component" value="Unassembled WGS sequence"/>
</dbReference>
<feature type="signal peptide" evidence="4">
    <location>
        <begin position="1"/>
        <end position="19"/>
    </location>
</feature>
<accession>A0ABU9KZ70</accession>
<dbReference type="SUPFAM" id="SSF51126">
    <property type="entry name" value="Pectin lyase-like"/>
    <property type="match status" value="2"/>
</dbReference>
<dbReference type="EMBL" id="JBCDNA010000001">
    <property type="protein sequence ID" value="MEL4455494.1"/>
    <property type="molecule type" value="Genomic_DNA"/>
</dbReference>
<sequence length="859" mass="94766">MKIKIIVICLTLFSLKSIAQNIPPIITNFTIEDDQRARVYFDSSEPIIGSNVTGFILTGNTIIGIKINAGQTTGHYFSVSRPFTFWDNNTIRYEGGSDLINDNSIPLMEFNLEYIDNNISEPEGKGNTYFVSTDGNNNSAGTNISNPWRTIAYAASQATAGDMVYIKAGDYGDETISVKYSGTASNPIKFIGYKENPGDRPTLNRNQNTEFISTEMPFIHTSSKNGSGFGAIDKKYIIIRNLQVEGYNNSVDIAKSSYCIVDNVYVRGGKTNINNFPYYKSVQNRVINSYVSNGSHNGIYMTGARHLIENVYATSKGKPNMDYYIVIVGGNVGIGEHIIRNCEVLRDLSDTHPGHGISLKAQGREIGYSLVENSIIRNVGMSLEARHSGSRNNVYKDLFITNEGSNYGKGIQITSAQNSVFERIFVENKSYGIKFLGSTEDPDAKDAGNNNLIRNCIFNDNSVNIQVIEDLDGQNRVPKNNLIANCIFNAAGSMFLFEANEKSQNNAIINSIMNEIKSEFHKNSNAYTFDFSYSNFYSINKSFWSNKAESGEGNLSKDPEFENLPKLDFRLKSSSPLIDKGKRINQVKSDFYRNSRRQGKSSDIGAFEYYDNSTSSLRANAGDDRAICKGETVTITASGGGHYAWSNGETTQSIEVSPTETTTFEVIVSDGNTSDKDQVIVTVHEVIANAGMDVAIAQGDEVTLIATGGDTYLWSNGETTSSITVDPKATTAYTVTVDKNGCKDIDEVLVTVNSQVSDGSEVKDDASEGVSLVEEPKPLEIQVYPNPTTGILKLESNNTHPDLNIHLINSNGQILYNDKTNSENTRFSKRLDLSIYTKGIYFVRFMNSTQNEVKKVVLI</sequence>
<feature type="domain" description="Secretion system C-terminal sorting" evidence="5">
    <location>
        <begin position="783"/>
        <end position="857"/>
    </location>
</feature>
<proteinExistence type="predicted"/>
<comment type="caution">
    <text evidence="6">The sequence shown here is derived from an EMBL/GenBank/DDBJ whole genome shotgun (WGS) entry which is preliminary data.</text>
</comment>
<dbReference type="NCBIfam" id="NF041518">
    <property type="entry name" value="choice_anch_Q"/>
    <property type="match status" value="1"/>
</dbReference>
<reference evidence="6 7" key="1">
    <citation type="submission" date="2024-04" db="EMBL/GenBank/DDBJ databases">
        <title>whole genome sequencing of Lutimonas vermicola strain IMCC1616.</title>
        <authorList>
            <person name="Bae S.S."/>
        </authorList>
    </citation>
    <scope>NUCLEOTIDE SEQUENCE [LARGE SCALE GENOMIC DNA]</scope>
    <source>
        <strain evidence="6 7">IMCC1616</strain>
    </source>
</reference>
<gene>
    <name evidence="6" type="ORF">AABB81_06265</name>
</gene>
<comment type="subcellular location">
    <subcellularLocation>
        <location evidence="1">Secreted</location>
    </subcellularLocation>
</comment>
<dbReference type="PANTHER" id="PTHR40088">
    <property type="entry name" value="PECTATE LYASE (EUROFUNG)"/>
    <property type="match status" value="1"/>
</dbReference>
<evidence type="ECO:0000259" key="5">
    <source>
        <dbReference type="Pfam" id="PF18962"/>
    </source>
</evidence>